<dbReference type="EMBL" id="CP005829">
    <property type="protein sequence ID" value="AHH08806.1"/>
    <property type="molecule type" value="Genomic_DNA"/>
</dbReference>
<gene>
    <name evidence="1" type="ORF">BAN_0031800</name>
</gene>
<protein>
    <recommendedName>
        <fullName evidence="3">Lipoprotein</fullName>
    </recommendedName>
</protein>
<accession>W5SUT4</accession>
<dbReference type="PATRIC" id="fig|1313293.3.peg.854"/>
<dbReference type="Proteomes" id="UP000019262">
    <property type="component" value="Chromosome"/>
</dbReference>
<sequence>MVRLIINICTAILVIGCETLTYCPPKKNISSIMLLDPSSDIYAYINLSKNRFIHNELKLKYKIGLNTIGNIYLSYTKNPETFSSIITGNFPKNIFWGIQNNPNFESYGNIFTNPKWKIKNSNIYVTPTKDKRGILINQREITHKRENILTTKYIDILEQNEIFIWIKDIVKLIPTKMKKTNTIPLNKGIFIANSKSDTDYNLKAYLNTNNPEILSILSKKLIPILLASTTNIIISSSIQSRIQDQNTVELKFNVNKMSIKKLITNIILNKNWGFKYLASNNQITKKSNLELSST</sequence>
<proteinExistence type="predicted"/>
<name>W5SUT4_BORAN</name>
<dbReference type="AlphaFoldDB" id="W5SUT4"/>
<dbReference type="PROSITE" id="PS51257">
    <property type="entry name" value="PROKAR_LIPOPROTEIN"/>
    <property type="match status" value="1"/>
</dbReference>
<dbReference type="RefSeq" id="WP_025419981.1">
    <property type="nucleotide sequence ID" value="NZ_CP005829.1"/>
</dbReference>
<evidence type="ECO:0008006" key="3">
    <source>
        <dbReference type="Google" id="ProtNLM"/>
    </source>
</evidence>
<dbReference type="HOGENOM" id="CLU_085287_0_0_12"/>
<evidence type="ECO:0000313" key="1">
    <source>
        <dbReference type="EMBL" id="AHH08806.1"/>
    </source>
</evidence>
<organism evidence="1 2">
    <name type="scientific">Borrelia anserina BA2</name>
    <dbReference type="NCBI Taxonomy" id="1313293"/>
    <lineage>
        <taxon>Bacteria</taxon>
        <taxon>Pseudomonadati</taxon>
        <taxon>Spirochaetota</taxon>
        <taxon>Spirochaetia</taxon>
        <taxon>Spirochaetales</taxon>
        <taxon>Borreliaceae</taxon>
        <taxon>Borrelia</taxon>
    </lineage>
</organism>
<evidence type="ECO:0000313" key="2">
    <source>
        <dbReference type="Proteomes" id="UP000019262"/>
    </source>
</evidence>
<reference evidence="1 2" key="1">
    <citation type="submission" date="2013-04" db="EMBL/GenBank/DDBJ databases">
        <title>Comparative Genomics of Relapsing Fever Spirochetes.</title>
        <authorList>
            <person name="Schwan T.G."/>
            <person name="Raffel S.J."/>
            <person name="Porcella S.F."/>
            <person name="Martens C.A."/>
            <person name="Bruno D.P."/>
            <person name="Rickefs S.M."/>
            <person name="Barbian K.B."/>
        </authorList>
    </citation>
    <scope>NUCLEOTIDE SEQUENCE [LARGE SCALE GENOMIC DNA]</scope>
    <source>
        <strain evidence="1 2">BA2</strain>
    </source>
</reference>